<accession>A0A7M7P3U0</accession>
<dbReference type="InParanoid" id="A0A7M7P3U0"/>
<dbReference type="GeneID" id="100888493"/>
<dbReference type="OMA" id="MRSWHAY"/>
<evidence type="ECO:0000259" key="4">
    <source>
        <dbReference type="Pfam" id="PF08241"/>
    </source>
</evidence>
<name>A0A7M7P3U0_STRPU</name>
<reference evidence="6" key="1">
    <citation type="submission" date="2015-02" db="EMBL/GenBank/DDBJ databases">
        <title>Genome sequencing for Strongylocentrotus purpuratus.</title>
        <authorList>
            <person name="Murali S."/>
            <person name="Liu Y."/>
            <person name="Vee V."/>
            <person name="English A."/>
            <person name="Wang M."/>
            <person name="Skinner E."/>
            <person name="Han Y."/>
            <person name="Muzny D.M."/>
            <person name="Worley K.C."/>
            <person name="Gibbs R.A."/>
        </authorList>
    </citation>
    <scope>NUCLEOTIDE SEQUENCE</scope>
</reference>
<comment type="similarity">
    <text evidence="1">Belongs to the methyltransferase superfamily.</text>
</comment>
<dbReference type="InterPro" id="IPR029063">
    <property type="entry name" value="SAM-dependent_MTases_sf"/>
</dbReference>
<dbReference type="Proteomes" id="UP000007110">
    <property type="component" value="Unassembled WGS sequence"/>
</dbReference>
<organism evidence="5 6">
    <name type="scientific">Strongylocentrotus purpuratus</name>
    <name type="common">Purple sea urchin</name>
    <dbReference type="NCBI Taxonomy" id="7668"/>
    <lineage>
        <taxon>Eukaryota</taxon>
        <taxon>Metazoa</taxon>
        <taxon>Echinodermata</taxon>
        <taxon>Eleutherozoa</taxon>
        <taxon>Echinozoa</taxon>
        <taxon>Echinoidea</taxon>
        <taxon>Euechinoidea</taxon>
        <taxon>Echinacea</taxon>
        <taxon>Camarodonta</taxon>
        <taxon>Echinidea</taxon>
        <taxon>Strongylocentrotidae</taxon>
        <taxon>Strongylocentrotus</taxon>
    </lineage>
</organism>
<evidence type="ECO:0000313" key="5">
    <source>
        <dbReference type="EnsemblMetazoa" id="XP_030845868"/>
    </source>
</evidence>
<dbReference type="CDD" id="cd02440">
    <property type="entry name" value="AdoMet_MTases"/>
    <property type="match status" value="1"/>
</dbReference>
<feature type="domain" description="Methyltransferase type 11" evidence="4">
    <location>
        <begin position="45"/>
        <end position="136"/>
    </location>
</feature>
<keyword evidence="2" id="KW-0489">Methyltransferase</keyword>
<protein>
    <recommendedName>
        <fullName evidence="4">Methyltransferase type 11 domain-containing protein</fullName>
    </recommendedName>
</protein>
<evidence type="ECO:0000256" key="1">
    <source>
        <dbReference type="ARBA" id="ARBA00008361"/>
    </source>
</evidence>
<dbReference type="OrthoDB" id="506498at2759"/>
<dbReference type="Pfam" id="PF08241">
    <property type="entry name" value="Methyltransf_11"/>
    <property type="match status" value="1"/>
</dbReference>
<dbReference type="InterPro" id="IPR013216">
    <property type="entry name" value="Methyltransf_11"/>
</dbReference>
<dbReference type="RefSeq" id="XP_030845868.1">
    <property type="nucleotide sequence ID" value="XM_030990008.1"/>
</dbReference>
<dbReference type="AlphaFoldDB" id="A0A7M7P3U0"/>
<dbReference type="Gene3D" id="3.40.50.150">
    <property type="entry name" value="Vaccinia Virus protein VP39"/>
    <property type="match status" value="1"/>
</dbReference>
<dbReference type="PANTHER" id="PTHR44942:SF4">
    <property type="entry name" value="METHYLTRANSFERASE TYPE 11 DOMAIN-CONTAINING PROTEIN"/>
    <property type="match status" value="1"/>
</dbReference>
<dbReference type="GO" id="GO:0032259">
    <property type="term" value="P:methylation"/>
    <property type="evidence" value="ECO:0007669"/>
    <property type="project" value="UniProtKB-KW"/>
</dbReference>
<sequence>MNRFFEDKEVAINYLKHRPHYSAEIAEAIINYLAEYKVKPFQMALDIGCGPGQLTRSLAPYFDEVLGVDVSSAQIDVAKTAQNPKNLSFSVGIAEDLPTPDSSVDLITSATASHYFDWTEFRKEVNRVLKPNGCLAVLSFDVIYIDHPDDVIMKKLNDCIDSYLDYTNNQDLKASTPVDYQHTMEKYTTLQLPFADQKSVDIDTRYNGSVTEFIECIKTYAAAINFMKDNPGTSYFMDFQMSIMSILGGGDPDVTMVTSWMPIFIRFARKPGTNL</sequence>
<dbReference type="GO" id="GO:0008757">
    <property type="term" value="F:S-adenosylmethionine-dependent methyltransferase activity"/>
    <property type="evidence" value="ECO:0007669"/>
    <property type="project" value="InterPro"/>
</dbReference>
<proteinExistence type="inferred from homology"/>
<keyword evidence="6" id="KW-1185">Reference proteome</keyword>
<evidence type="ECO:0000256" key="2">
    <source>
        <dbReference type="ARBA" id="ARBA00022603"/>
    </source>
</evidence>
<dbReference type="KEGG" id="spu:100888493"/>
<dbReference type="InterPro" id="IPR051052">
    <property type="entry name" value="Diverse_substrate_MTase"/>
</dbReference>
<reference evidence="5" key="2">
    <citation type="submission" date="2021-01" db="UniProtKB">
        <authorList>
            <consortium name="EnsemblMetazoa"/>
        </authorList>
    </citation>
    <scope>IDENTIFICATION</scope>
</reference>
<evidence type="ECO:0000313" key="6">
    <source>
        <dbReference type="Proteomes" id="UP000007110"/>
    </source>
</evidence>
<dbReference type="SUPFAM" id="SSF53335">
    <property type="entry name" value="S-adenosyl-L-methionine-dependent methyltransferases"/>
    <property type="match status" value="1"/>
</dbReference>
<dbReference type="EnsemblMetazoa" id="XM_030990008">
    <property type="protein sequence ID" value="XP_030845868"/>
    <property type="gene ID" value="LOC100888493"/>
</dbReference>
<keyword evidence="3" id="KW-0808">Transferase</keyword>
<dbReference type="PANTHER" id="PTHR44942">
    <property type="entry name" value="METHYLTRANSF_11 DOMAIN-CONTAINING PROTEIN"/>
    <property type="match status" value="1"/>
</dbReference>
<evidence type="ECO:0000256" key="3">
    <source>
        <dbReference type="ARBA" id="ARBA00022679"/>
    </source>
</evidence>